<keyword evidence="2" id="KW-0732">Signal</keyword>
<reference evidence="3 4" key="1">
    <citation type="journal article" date="2013" name="PLoS ONE">
        <title>Predicting the Proteins of Angomonas deanei, Strigomonas culicis and Their Respective Endosymbionts Reveals New Aspects of the Trypanosomatidae Family.</title>
        <authorList>
            <person name="Motta M.C."/>
            <person name="Martins A.C."/>
            <person name="de Souza S.S."/>
            <person name="Catta-Preta C.M."/>
            <person name="Silva R."/>
            <person name="Klein C.C."/>
            <person name="de Almeida L.G."/>
            <person name="de Lima Cunha O."/>
            <person name="Ciapina L.P."/>
            <person name="Brocchi M."/>
            <person name="Colabardini A.C."/>
            <person name="de Araujo Lima B."/>
            <person name="Machado C.R."/>
            <person name="de Almeida Soares C.M."/>
            <person name="Probst C.M."/>
            <person name="de Menezes C.B."/>
            <person name="Thompson C.E."/>
            <person name="Bartholomeu D.C."/>
            <person name="Gradia D.F."/>
            <person name="Pavoni D.P."/>
            <person name="Grisard E.C."/>
            <person name="Fantinatti-Garboggini F."/>
            <person name="Marchini F.K."/>
            <person name="Rodrigues-Luiz G.F."/>
            <person name="Wagner G."/>
            <person name="Goldman G.H."/>
            <person name="Fietto J.L."/>
            <person name="Elias M.C."/>
            <person name="Goldman M.H."/>
            <person name="Sagot M.F."/>
            <person name="Pereira M."/>
            <person name="Stoco P.H."/>
            <person name="de Mendonca-Neto R.P."/>
            <person name="Teixeira S.M."/>
            <person name="Maciel T.E."/>
            <person name="de Oliveira Mendes T.A."/>
            <person name="Urmenyi T.P."/>
            <person name="de Souza W."/>
            <person name="Schenkman S."/>
            <person name="de Vasconcelos A.T."/>
        </authorList>
    </citation>
    <scope>NUCLEOTIDE SEQUENCE [LARGE SCALE GENOMIC DNA]</scope>
</reference>
<feature type="chain" id="PRO_5004558250" description="MORN repeat-containing protein" evidence="2">
    <location>
        <begin position="19"/>
        <end position="171"/>
    </location>
</feature>
<gene>
    <name evidence="3" type="ORF">STCU_12085</name>
</gene>
<dbReference type="Proteomes" id="UP000015354">
    <property type="component" value="Unassembled WGS sequence"/>
</dbReference>
<dbReference type="PANTHER" id="PTHR43215:SF14">
    <property type="entry name" value="RADIAL SPOKE HEAD 1 HOMOLOG"/>
    <property type="match status" value="1"/>
</dbReference>
<dbReference type="Pfam" id="PF02493">
    <property type="entry name" value="MORN"/>
    <property type="match status" value="4"/>
</dbReference>
<proteinExistence type="predicted"/>
<dbReference type="SUPFAM" id="SSF82185">
    <property type="entry name" value="Histone H3 K4-specific methyltransferase SET7/9 N-terminal domain"/>
    <property type="match status" value="1"/>
</dbReference>
<feature type="signal peptide" evidence="2">
    <location>
        <begin position="1"/>
        <end position="18"/>
    </location>
</feature>
<dbReference type="SMART" id="SM00698">
    <property type="entry name" value="MORN"/>
    <property type="match status" value="4"/>
</dbReference>
<dbReference type="AlphaFoldDB" id="S9UXT7"/>
<dbReference type="OrthoDB" id="270720at2759"/>
<dbReference type="EMBL" id="ATMH01012168">
    <property type="protein sequence ID" value="EPY15360.1"/>
    <property type="molecule type" value="Genomic_DNA"/>
</dbReference>
<accession>S9UXT7</accession>
<dbReference type="Gene3D" id="2.20.110.10">
    <property type="entry name" value="Histone H3 K4-specific methyltransferase SET7/9 N-terminal domain"/>
    <property type="match status" value="1"/>
</dbReference>
<evidence type="ECO:0000256" key="1">
    <source>
        <dbReference type="ARBA" id="ARBA00022737"/>
    </source>
</evidence>
<comment type="caution">
    <text evidence="3">The sequence shown here is derived from an EMBL/GenBank/DDBJ whole genome shotgun (WGS) entry which is preliminary data.</text>
</comment>
<dbReference type="InterPro" id="IPR003409">
    <property type="entry name" value="MORN"/>
</dbReference>
<evidence type="ECO:0000313" key="4">
    <source>
        <dbReference type="Proteomes" id="UP000015354"/>
    </source>
</evidence>
<protein>
    <recommendedName>
        <fullName evidence="5">MORN repeat-containing protein</fullName>
    </recommendedName>
</protein>
<organism evidence="3 4">
    <name type="scientific">Strigomonas culicis</name>
    <dbReference type="NCBI Taxonomy" id="28005"/>
    <lineage>
        <taxon>Eukaryota</taxon>
        <taxon>Discoba</taxon>
        <taxon>Euglenozoa</taxon>
        <taxon>Kinetoplastea</taxon>
        <taxon>Metakinetoplastina</taxon>
        <taxon>Trypanosomatida</taxon>
        <taxon>Trypanosomatidae</taxon>
        <taxon>Strigomonadinae</taxon>
        <taxon>Strigomonas</taxon>
    </lineage>
</organism>
<evidence type="ECO:0000256" key="2">
    <source>
        <dbReference type="SAM" id="SignalP"/>
    </source>
</evidence>
<evidence type="ECO:0008006" key="5">
    <source>
        <dbReference type="Google" id="ProtNLM"/>
    </source>
</evidence>
<sequence length="171" mass="18602">MGFLFFGVLMYVALRAMSKLPPTREVVTLRNADGTVSYEGEVFGGKPHGKGVLYRDDGTIFYRGQFVHYVVQGEGQFLYPDGNVAEEGTFVNGELHGRGVKYSKDGTIIYEGEWVNGVPTGNGPQSDTMVCGSEERGVGTCRRSATARAGLTTRKKKSVNHGQVRTGGGRW</sequence>
<keyword evidence="1" id="KW-0677">Repeat</keyword>
<evidence type="ECO:0000313" key="3">
    <source>
        <dbReference type="EMBL" id="EPY15360.1"/>
    </source>
</evidence>
<keyword evidence="4" id="KW-1185">Reference proteome</keyword>
<dbReference type="PANTHER" id="PTHR43215">
    <property type="entry name" value="RADIAL SPOKE HEAD 1 HOMOLOG"/>
    <property type="match status" value="1"/>
</dbReference>
<name>S9UXT7_9TRYP</name>